<reference evidence="8 9" key="1">
    <citation type="journal article" date="2015" name="Genome Announc.">
        <title>Expanding the biotechnology potential of lactobacilli through comparative genomics of 213 strains and associated genera.</title>
        <authorList>
            <person name="Sun Z."/>
            <person name="Harris H.M."/>
            <person name="McCann A."/>
            <person name="Guo C."/>
            <person name="Argimon S."/>
            <person name="Zhang W."/>
            <person name="Yang X."/>
            <person name="Jeffery I.B."/>
            <person name="Cooney J.C."/>
            <person name="Kagawa T.F."/>
            <person name="Liu W."/>
            <person name="Song Y."/>
            <person name="Salvetti E."/>
            <person name="Wrobel A."/>
            <person name="Rasinkangas P."/>
            <person name="Parkhill J."/>
            <person name="Rea M.C."/>
            <person name="O'Sullivan O."/>
            <person name="Ritari J."/>
            <person name="Douillard F.P."/>
            <person name="Paul Ross R."/>
            <person name="Yang R."/>
            <person name="Briner A.E."/>
            <person name="Felis G.E."/>
            <person name="de Vos W.M."/>
            <person name="Barrangou R."/>
            <person name="Klaenhammer T.R."/>
            <person name="Caufield P.W."/>
            <person name="Cui Y."/>
            <person name="Zhang H."/>
            <person name="O'Toole P.W."/>
        </authorList>
    </citation>
    <scope>NUCLEOTIDE SEQUENCE [LARGE SCALE GENOMIC DNA]</scope>
    <source>
        <strain evidence="8 9">DSM 16043</strain>
    </source>
</reference>
<evidence type="ECO:0000256" key="1">
    <source>
        <dbReference type="ARBA" id="ARBA00001947"/>
    </source>
</evidence>
<evidence type="ECO:0000256" key="5">
    <source>
        <dbReference type="ARBA" id="ARBA00022801"/>
    </source>
</evidence>
<dbReference type="InterPro" id="IPR001365">
    <property type="entry name" value="A_deaminase_dom"/>
</dbReference>
<gene>
    <name evidence="8" type="ORF">FC46_GL001699</name>
</gene>
<dbReference type="RefSeq" id="WP_057797813.1">
    <property type="nucleotide sequence ID" value="NZ_AZFM01000006.1"/>
</dbReference>
<comment type="similarity">
    <text evidence="2">Belongs to the metallo-dependent hydrolases superfamily. Adenosine and AMP deaminases family.</text>
</comment>
<comment type="caution">
    <text evidence="8">The sequence shown here is derived from an EMBL/GenBank/DDBJ whole genome shotgun (WGS) entry which is preliminary data.</text>
</comment>
<comment type="cofactor">
    <cofactor evidence="1">
        <name>Zn(2+)</name>
        <dbReference type="ChEBI" id="CHEBI:29105"/>
    </cofactor>
</comment>
<evidence type="ECO:0000256" key="2">
    <source>
        <dbReference type="ARBA" id="ARBA00006676"/>
    </source>
</evidence>
<dbReference type="EMBL" id="AZFM01000006">
    <property type="protein sequence ID" value="KRL90854.1"/>
    <property type="molecule type" value="Genomic_DNA"/>
</dbReference>
<dbReference type="Gene3D" id="3.20.20.140">
    <property type="entry name" value="Metal-dependent hydrolases"/>
    <property type="match status" value="1"/>
</dbReference>
<evidence type="ECO:0000256" key="3">
    <source>
        <dbReference type="ARBA" id="ARBA00012784"/>
    </source>
</evidence>
<dbReference type="Pfam" id="PF00962">
    <property type="entry name" value="A_deaminase"/>
    <property type="match status" value="1"/>
</dbReference>
<dbReference type="STRING" id="1423763.FC46_GL001699"/>
<dbReference type="InterPro" id="IPR032466">
    <property type="entry name" value="Metal_Hydrolase"/>
</dbReference>
<dbReference type="GO" id="GO:0043103">
    <property type="term" value="P:hypoxanthine salvage"/>
    <property type="evidence" value="ECO:0007669"/>
    <property type="project" value="TreeGrafter"/>
</dbReference>
<dbReference type="GO" id="GO:0046103">
    <property type="term" value="P:inosine biosynthetic process"/>
    <property type="evidence" value="ECO:0007669"/>
    <property type="project" value="TreeGrafter"/>
</dbReference>
<dbReference type="GO" id="GO:0046872">
    <property type="term" value="F:metal ion binding"/>
    <property type="evidence" value="ECO:0007669"/>
    <property type="project" value="UniProtKB-KW"/>
</dbReference>
<evidence type="ECO:0000313" key="9">
    <source>
        <dbReference type="Proteomes" id="UP000051036"/>
    </source>
</evidence>
<accession>A0A0R1UBS9</accession>
<dbReference type="SUPFAM" id="SSF51556">
    <property type="entry name" value="Metallo-dependent hydrolases"/>
    <property type="match status" value="1"/>
</dbReference>
<dbReference type="GO" id="GO:0006154">
    <property type="term" value="P:adenosine catabolic process"/>
    <property type="evidence" value="ECO:0007669"/>
    <property type="project" value="TreeGrafter"/>
</dbReference>
<evidence type="ECO:0000256" key="4">
    <source>
        <dbReference type="ARBA" id="ARBA00022723"/>
    </source>
</evidence>
<dbReference type="Proteomes" id="UP000051036">
    <property type="component" value="Unassembled WGS sequence"/>
</dbReference>
<dbReference type="GO" id="GO:0005829">
    <property type="term" value="C:cytosol"/>
    <property type="evidence" value="ECO:0007669"/>
    <property type="project" value="TreeGrafter"/>
</dbReference>
<dbReference type="GO" id="GO:0004000">
    <property type="term" value="F:adenosine deaminase activity"/>
    <property type="evidence" value="ECO:0007669"/>
    <property type="project" value="TreeGrafter"/>
</dbReference>
<sequence>MQNLIDIHLHLDGSLPFDTAQKLSKLHHFPALNDDQLHQKLSVSKDCHDLNEYLEKFAFPLKLMQTKTDLEMIVFDLLRDLRKQGFIYVEIRFAPQLHTQKDLTQEDAVKACDIGYKNFLNWQDALNDGQADLHANFILCCMRKHDNEKKNMETVLLAKKMLKTSHVVGIDLAGAETPELAIENFKPLFDTAKKLGVPYTIHAGEAMGPESIYEALSLGTKRIGHGIRCTEDSKLVQELIKDQITLECCATSNMNTKVFDQLETYPVRDLLQENVRVTLNTDNMTVSNTTLPKEYKKLEEKTGLSKDEEKQMLKNSIAACFASPQEKERLKKLIG</sequence>
<dbReference type="OrthoDB" id="9779574at2"/>
<keyword evidence="5" id="KW-0378">Hydrolase</keyword>
<dbReference type="AlphaFoldDB" id="A0A0R1UBS9"/>
<feature type="domain" description="Adenosine deaminase" evidence="7">
    <location>
        <begin position="5"/>
        <end position="333"/>
    </location>
</feature>
<dbReference type="PANTHER" id="PTHR11409:SF43">
    <property type="entry name" value="ADENOSINE DEAMINASE"/>
    <property type="match status" value="1"/>
</dbReference>
<dbReference type="InterPro" id="IPR006330">
    <property type="entry name" value="Ado/ade_deaminase"/>
</dbReference>
<dbReference type="PANTHER" id="PTHR11409">
    <property type="entry name" value="ADENOSINE DEAMINASE"/>
    <property type="match status" value="1"/>
</dbReference>
<evidence type="ECO:0000259" key="7">
    <source>
        <dbReference type="Pfam" id="PF00962"/>
    </source>
</evidence>
<keyword evidence="4" id="KW-0479">Metal-binding</keyword>
<keyword evidence="9" id="KW-1185">Reference proteome</keyword>
<evidence type="ECO:0000256" key="6">
    <source>
        <dbReference type="ARBA" id="ARBA00022833"/>
    </source>
</evidence>
<dbReference type="NCBIfam" id="TIGR01430">
    <property type="entry name" value="aden_deam"/>
    <property type="match status" value="1"/>
</dbReference>
<organism evidence="8 9">
    <name type="scientific">Lactobacillus kalixensis DSM 16043</name>
    <dbReference type="NCBI Taxonomy" id="1423763"/>
    <lineage>
        <taxon>Bacteria</taxon>
        <taxon>Bacillati</taxon>
        <taxon>Bacillota</taxon>
        <taxon>Bacilli</taxon>
        <taxon>Lactobacillales</taxon>
        <taxon>Lactobacillaceae</taxon>
        <taxon>Lactobacillus</taxon>
    </lineage>
</organism>
<keyword evidence="6" id="KW-0862">Zinc</keyword>
<name>A0A0R1UBS9_9LACO</name>
<protein>
    <recommendedName>
        <fullName evidence="3">adenosine deaminase</fullName>
        <ecNumber evidence="3">3.5.4.4</ecNumber>
    </recommendedName>
</protein>
<evidence type="ECO:0000313" key="8">
    <source>
        <dbReference type="EMBL" id="KRL90854.1"/>
    </source>
</evidence>
<proteinExistence type="inferred from homology"/>
<dbReference type="EC" id="3.5.4.4" evidence="3"/>
<dbReference type="PATRIC" id="fig|1423763.3.peg.1726"/>